<dbReference type="Gene3D" id="2.60.40.1120">
    <property type="entry name" value="Carboxypeptidase-like, regulatory domain"/>
    <property type="match status" value="1"/>
</dbReference>
<dbReference type="SUPFAM" id="SSF49464">
    <property type="entry name" value="Carboxypeptidase regulatory domain-like"/>
    <property type="match status" value="1"/>
</dbReference>
<feature type="domain" description="N,N-dimethylformamidase beta subunit-like C-terminal" evidence="1">
    <location>
        <begin position="158"/>
        <end position="505"/>
    </location>
</feature>
<protein>
    <recommendedName>
        <fullName evidence="1">N,N-dimethylformamidase beta subunit-like C-terminal domain-containing protein</fullName>
    </recommendedName>
</protein>
<dbReference type="Pfam" id="PF20254">
    <property type="entry name" value="DMFA2_C"/>
    <property type="match status" value="1"/>
</dbReference>
<dbReference type="AlphaFoldDB" id="A0A8J3JF86"/>
<dbReference type="RefSeq" id="WP_203663624.1">
    <property type="nucleotide sequence ID" value="NZ_BAAAZM010000021.1"/>
</dbReference>
<gene>
    <name evidence="2" type="ORF">Aru02nite_62460</name>
</gene>
<reference evidence="2" key="1">
    <citation type="submission" date="2021-01" db="EMBL/GenBank/DDBJ databases">
        <title>Whole genome shotgun sequence of Actinocatenispora rupis NBRC 107355.</title>
        <authorList>
            <person name="Komaki H."/>
            <person name="Tamura T."/>
        </authorList>
    </citation>
    <scope>NUCLEOTIDE SEQUENCE</scope>
    <source>
        <strain evidence="2">NBRC 107355</strain>
    </source>
</reference>
<name>A0A8J3JF86_9ACTN</name>
<evidence type="ECO:0000259" key="1">
    <source>
        <dbReference type="Pfam" id="PF20254"/>
    </source>
</evidence>
<sequence>MKVIGYVSDERDLALAGVAVEVGDGTSTWVTTSTASGAVRLDVPPGSYRVTLARDGYGAKHVTVELGARPHRFRLLSDRIYGYVWPKWTRAGGTGEFRIHSPEPYRLSLRRCGAEAEPERIIGWFDEHAPRSTVQVTPDGDYTRDGVHFNERGYVDPNHKQHVTAPERGGLYYFHVEGESGVRFSFPWVVAPRTPRARIAVLASTNTWNAYNNFGGRSNYVNAAGLPAEPALVPRLELPRYQESSFSEHQFADDVYPPLSFDRPEPLNQIGADEQPLDPIRGRQPCHLASAEWRLLSWLERNGYGHDLYADAHLHDGTLDLDDYRVLVLNTHPEYWSAEMYDRVWSWVHERGGKLAYLGGNGVDCEVEFVGDALRFRTEAVEDGPDEGRMARSHRPTSALLGVVFTSAGAMTAAPYRVVDEKHWAFAGTGLVAGDVFGTATLHERCSGGASGHETDKTGAHTPDGAVVLARGTNVDDGGAELVHLTTASGGEVFAAGSITWSTSVPVDAAAAAITRNVLDRFLA</sequence>
<dbReference type="Pfam" id="PF13620">
    <property type="entry name" value="CarboxypepD_reg"/>
    <property type="match status" value="1"/>
</dbReference>
<proteinExistence type="predicted"/>
<organism evidence="2 3">
    <name type="scientific">Actinocatenispora rupis</name>
    <dbReference type="NCBI Taxonomy" id="519421"/>
    <lineage>
        <taxon>Bacteria</taxon>
        <taxon>Bacillati</taxon>
        <taxon>Actinomycetota</taxon>
        <taxon>Actinomycetes</taxon>
        <taxon>Micromonosporales</taxon>
        <taxon>Micromonosporaceae</taxon>
        <taxon>Actinocatenispora</taxon>
    </lineage>
</organism>
<dbReference type="InterPro" id="IPR046540">
    <property type="entry name" value="DMFA2_C"/>
</dbReference>
<evidence type="ECO:0000313" key="3">
    <source>
        <dbReference type="Proteomes" id="UP000612808"/>
    </source>
</evidence>
<keyword evidence="3" id="KW-1185">Reference proteome</keyword>
<dbReference type="InterPro" id="IPR008969">
    <property type="entry name" value="CarboxyPept-like_regulatory"/>
</dbReference>
<dbReference type="Proteomes" id="UP000612808">
    <property type="component" value="Unassembled WGS sequence"/>
</dbReference>
<accession>A0A8J3JF86</accession>
<evidence type="ECO:0000313" key="2">
    <source>
        <dbReference type="EMBL" id="GID15357.1"/>
    </source>
</evidence>
<comment type="caution">
    <text evidence="2">The sequence shown here is derived from an EMBL/GenBank/DDBJ whole genome shotgun (WGS) entry which is preliminary data.</text>
</comment>
<dbReference type="EMBL" id="BOMB01000041">
    <property type="protein sequence ID" value="GID15357.1"/>
    <property type="molecule type" value="Genomic_DNA"/>
</dbReference>